<name>A0A433CWR6_9FUNG</name>
<feature type="region of interest" description="Disordered" evidence="1">
    <location>
        <begin position="198"/>
        <end position="243"/>
    </location>
</feature>
<comment type="caution">
    <text evidence="2">The sequence shown here is derived from an EMBL/GenBank/DDBJ whole genome shotgun (WGS) entry which is preliminary data.</text>
</comment>
<protein>
    <submittedName>
        <fullName evidence="2">Uncharacterized protein</fullName>
    </submittedName>
</protein>
<dbReference type="EMBL" id="RBNI01011907">
    <property type="protein sequence ID" value="RUP43027.1"/>
    <property type="molecule type" value="Genomic_DNA"/>
</dbReference>
<proteinExistence type="predicted"/>
<sequence>MRVACCKYRHYSYSPFVSKNRSKYIHAVTHIEFVVLQYVNVTFVGRCYNLCSIYRQTIRCTLSLVRNTHLDDHYPGFLCHALVFSHLTVLSSPVNIYQINEQIRIVYFYTYAKQATPKILLVRDIQSRDDTHDPPPPTHLLGFLGINGYVTMTCRARVEIGLEQRYEVGFLDKLVAEEEDSEDDDADWITQHPLATTIPTVNTDDADGDVVALRSGPSLASEDESSDDDGESGAEGVQSRAVR</sequence>
<evidence type="ECO:0000313" key="3">
    <source>
        <dbReference type="Proteomes" id="UP000268093"/>
    </source>
</evidence>
<gene>
    <name evidence="2" type="ORF">BC936DRAFT_137758</name>
</gene>
<dbReference type="AlphaFoldDB" id="A0A433CWR6"/>
<dbReference type="Proteomes" id="UP000268093">
    <property type="component" value="Unassembled WGS sequence"/>
</dbReference>
<evidence type="ECO:0000256" key="1">
    <source>
        <dbReference type="SAM" id="MobiDB-lite"/>
    </source>
</evidence>
<organism evidence="2 3">
    <name type="scientific">Jimgerdemannia flammicorona</name>
    <dbReference type="NCBI Taxonomy" id="994334"/>
    <lineage>
        <taxon>Eukaryota</taxon>
        <taxon>Fungi</taxon>
        <taxon>Fungi incertae sedis</taxon>
        <taxon>Mucoromycota</taxon>
        <taxon>Mucoromycotina</taxon>
        <taxon>Endogonomycetes</taxon>
        <taxon>Endogonales</taxon>
        <taxon>Endogonaceae</taxon>
        <taxon>Jimgerdemannia</taxon>
    </lineage>
</organism>
<keyword evidence="3" id="KW-1185">Reference proteome</keyword>
<feature type="compositionally biased region" description="Acidic residues" evidence="1">
    <location>
        <begin position="221"/>
        <end position="232"/>
    </location>
</feature>
<reference evidence="2 3" key="1">
    <citation type="journal article" date="2018" name="New Phytol.">
        <title>Phylogenomics of Endogonaceae and evolution of mycorrhizas within Mucoromycota.</title>
        <authorList>
            <person name="Chang Y."/>
            <person name="Desiro A."/>
            <person name="Na H."/>
            <person name="Sandor L."/>
            <person name="Lipzen A."/>
            <person name="Clum A."/>
            <person name="Barry K."/>
            <person name="Grigoriev I.V."/>
            <person name="Martin F.M."/>
            <person name="Stajich J.E."/>
            <person name="Smith M.E."/>
            <person name="Bonito G."/>
            <person name="Spatafora J.W."/>
        </authorList>
    </citation>
    <scope>NUCLEOTIDE SEQUENCE [LARGE SCALE GENOMIC DNA]</scope>
    <source>
        <strain evidence="2 3">GMNB39</strain>
    </source>
</reference>
<accession>A0A433CWR6</accession>
<evidence type="ECO:0000313" key="2">
    <source>
        <dbReference type="EMBL" id="RUP43027.1"/>
    </source>
</evidence>